<evidence type="ECO:0000256" key="1">
    <source>
        <dbReference type="ARBA" id="ARBA00000851"/>
    </source>
</evidence>
<evidence type="ECO:0000259" key="11">
    <source>
        <dbReference type="PROSITE" id="PS51192"/>
    </source>
</evidence>
<gene>
    <name evidence="12" type="ORF">C1H66_01330</name>
</gene>
<evidence type="ECO:0000256" key="2">
    <source>
        <dbReference type="ARBA" id="ARBA00008598"/>
    </source>
</evidence>
<comment type="caution">
    <text evidence="12">The sequence shown here is derived from an EMBL/GenBank/DDBJ whole genome shotgun (WGS) entry which is preliminary data.</text>
</comment>
<comment type="similarity">
    <text evidence="2 10">Belongs to the HsdR family.</text>
</comment>
<evidence type="ECO:0000256" key="3">
    <source>
        <dbReference type="ARBA" id="ARBA00022722"/>
    </source>
</evidence>
<evidence type="ECO:0000256" key="7">
    <source>
        <dbReference type="ARBA" id="ARBA00022801"/>
    </source>
</evidence>
<dbReference type="PANTHER" id="PTHR30195:SF15">
    <property type="entry name" value="TYPE I RESTRICTION ENZYME HINDI ENDONUCLEASE SUBUNIT"/>
    <property type="match status" value="1"/>
</dbReference>
<dbReference type="Proteomes" id="UP000235346">
    <property type="component" value="Unassembled WGS sequence"/>
</dbReference>
<comment type="catalytic activity">
    <reaction evidence="1 10">
        <text>Endonucleolytic cleavage of DNA to give random double-stranded fragments with terminal 5'-phosphates, ATP is simultaneously hydrolyzed.</text>
        <dbReference type="EC" id="3.1.21.3"/>
    </reaction>
</comment>
<keyword evidence="9 10" id="KW-0238">DNA-binding</keyword>
<dbReference type="CDD" id="cd18030">
    <property type="entry name" value="DEXHc_RE_I_HsdR"/>
    <property type="match status" value="1"/>
</dbReference>
<dbReference type="AlphaFoldDB" id="A0A2N7TU49"/>
<dbReference type="GO" id="GO:0004386">
    <property type="term" value="F:helicase activity"/>
    <property type="evidence" value="ECO:0007669"/>
    <property type="project" value="UniProtKB-KW"/>
</dbReference>
<dbReference type="PANTHER" id="PTHR30195">
    <property type="entry name" value="TYPE I SITE-SPECIFIC DEOXYRIBONUCLEASE PROTEIN SUBUNIT M AND R"/>
    <property type="match status" value="1"/>
</dbReference>
<proteinExistence type="inferred from homology"/>
<evidence type="ECO:0000256" key="8">
    <source>
        <dbReference type="ARBA" id="ARBA00022840"/>
    </source>
</evidence>
<keyword evidence="7 10" id="KW-0378">Hydrolase</keyword>
<dbReference type="Pfam" id="PF22679">
    <property type="entry name" value="T1R_D3-like"/>
    <property type="match status" value="1"/>
</dbReference>
<dbReference type="InterPro" id="IPR027417">
    <property type="entry name" value="P-loop_NTPase"/>
</dbReference>
<dbReference type="InterPro" id="IPR051268">
    <property type="entry name" value="Type-I_R_enzyme_R_subunit"/>
</dbReference>
<keyword evidence="12" id="KW-0347">Helicase</keyword>
<keyword evidence="5 10" id="KW-0680">Restriction system</keyword>
<evidence type="ECO:0000256" key="5">
    <source>
        <dbReference type="ARBA" id="ARBA00022747"/>
    </source>
</evidence>
<dbReference type="Pfam" id="PF18766">
    <property type="entry name" value="SWI2_SNF2"/>
    <property type="match status" value="1"/>
</dbReference>
<keyword evidence="3" id="KW-0540">Nuclease</keyword>
<dbReference type="GO" id="GO:0009307">
    <property type="term" value="P:DNA restriction-modification system"/>
    <property type="evidence" value="ECO:0007669"/>
    <property type="project" value="UniProtKB-KW"/>
</dbReference>
<dbReference type="Pfam" id="PF04313">
    <property type="entry name" value="HSDR_N"/>
    <property type="match status" value="1"/>
</dbReference>
<evidence type="ECO:0000256" key="10">
    <source>
        <dbReference type="RuleBase" id="RU364115"/>
    </source>
</evidence>
<dbReference type="InterPro" id="IPR007409">
    <property type="entry name" value="Restrct_endonuc_type1_HsdR_N"/>
</dbReference>
<dbReference type="Gene3D" id="3.90.1570.50">
    <property type="match status" value="1"/>
</dbReference>
<sequence>MTSHTRLTPNTTELYASHIPALATLINAGWGYLPPSQVTELRRSNREVVIKPLLHRWLQKHRFEYRGEWYPLSADGIQQVINAVTSLGLGEGLMVANQRLHDRLTLGVTVTEFMPSGQKYAVTVPLVDWHDVQENDFRVTEEFEVLSVHGTHTRRPDVVGFLNGIPVVIIEAKQAASGNPNKSMIEEGVSQTLRNQKVDEIPLLFAYSQLVMAISLTDGRYATTGTPAKFWMRWIEEQLPEPEFERLKNRSLPVKTKDALFTDKKPGVREHFETLWTQSVLPTEQDRMLVSLLRPDRLLKMIRFYILFSKGTKIVARYPQFFAIEALIEQITQFEADGTRKGGVVWHTTGSGKSFTMVFLSQALILHDALKACRILVVTDRVDLEKQLSNTFAEGGALGLQGVGGGQIANRARASSGKELAREIGQGNQRVLFTLIDKFRSAVKDPACYNPSENFLVLVDEGHRGHGGENHVRMRNALPRASFIAFTGTPLIKRDKTTTAERFGPIVHAYTMRKAVEDGTVTPLLYEERRPELDVNETSIDAWFEKITQGLSDKQKADLKKKYAKRGAVYGAKRRIQLIAWDISLHFEQHIKQYDNGLKAQLACDSKLSAIRYKRELDEIGKVTSRVVISSPDTREGHEDIDESTLPEVQKWWKDNVPGDPQAYERKAIEDFGTEGEPDLLIVVDKLLTGFDEPRNAVLYIDKPLKGHNLIQAIARVNRLHEEKPFGLLVDYRGILKELDTAIQDYQDLEDQTQGGYDIEDIDGLYANVDTEYKRLPALHERLWSFFSSVKNTGDQEAFRRVLMPHYEQDGDGHDYDANQALREDFYAALTEFGMCLKLALSSRSFFEDKSFSEATINSYKRDLRWFVKLRQVAKQDAQETIDYSVYEKQIRKLVDDDVTATDIQVGDGLYAVDQLGQQPEDEWSDEKKRNEADRIRTRTKKTIEQDLGNDPYAQMVFSELLKQAIAEADALFDYPGKQYALLKEVEEQVQQREVPGIPSVLKDNPHARAYYGVFRLQLGDEAFEAMSEEEHQDLVDEAIAIDKLVDQQVAENTLNPQGIESGIRKGLLPSLFKRFGLEQAKAIIDDVIHIVRVGRQRA</sequence>
<protein>
    <recommendedName>
        <fullName evidence="10">Type I restriction enzyme endonuclease subunit</fullName>
        <shortName evidence="10">R protein</shortName>
        <ecNumber evidence="10">3.1.21.3</ecNumber>
    </recommendedName>
</protein>
<dbReference type="GO" id="GO:0005524">
    <property type="term" value="F:ATP binding"/>
    <property type="evidence" value="ECO:0007669"/>
    <property type="project" value="UniProtKB-KW"/>
</dbReference>
<dbReference type="InterPro" id="IPR014001">
    <property type="entry name" value="Helicase_ATP-bd"/>
</dbReference>
<dbReference type="RefSeq" id="WP_102626125.1">
    <property type="nucleotide sequence ID" value="NZ_PDOH01000032.1"/>
</dbReference>
<dbReference type="EMBL" id="PNRE01000009">
    <property type="protein sequence ID" value="PMR71707.1"/>
    <property type="molecule type" value="Genomic_DNA"/>
</dbReference>
<feature type="domain" description="Helicase ATP-binding" evidence="11">
    <location>
        <begin position="334"/>
        <end position="508"/>
    </location>
</feature>
<dbReference type="NCBIfam" id="TIGR00348">
    <property type="entry name" value="hsdR"/>
    <property type="match status" value="1"/>
</dbReference>
<dbReference type="CDD" id="cd22332">
    <property type="entry name" value="HsdR_N"/>
    <property type="match status" value="1"/>
</dbReference>
<evidence type="ECO:0000313" key="13">
    <source>
        <dbReference type="Proteomes" id="UP000235346"/>
    </source>
</evidence>
<keyword evidence="6" id="KW-0255">Endonuclease</keyword>
<accession>A0A2N7TU49</accession>
<dbReference type="GO" id="GO:0009035">
    <property type="term" value="F:type I site-specific deoxyribonuclease activity"/>
    <property type="evidence" value="ECO:0007669"/>
    <property type="project" value="UniProtKB-EC"/>
</dbReference>
<dbReference type="InterPro" id="IPR040980">
    <property type="entry name" value="SWI2_SNF2"/>
</dbReference>
<evidence type="ECO:0000256" key="4">
    <source>
        <dbReference type="ARBA" id="ARBA00022741"/>
    </source>
</evidence>
<dbReference type="OrthoDB" id="9758243at2"/>
<dbReference type="CDD" id="cd18800">
    <property type="entry name" value="SF2_C_EcoR124I-like"/>
    <property type="match status" value="1"/>
</dbReference>
<evidence type="ECO:0000256" key="6">
    <source>
        <dbReference type="ARBA" id="ARBA00022759"/>
    </source>
</evidence>
<dbReference type="Gene3D" id="3.40.50.300">
    <property type="entry name" value="P-loop containing nucleotide triphosphate hydrolases"/>
    <property type="match status" value="2"/>
</dbReference>
<evidence type="ECO:0000313" key="12">
    <source>
        <dbReference type="EMBL" id="PMR71707.1"/>
    </source>
</evidence>
<dbReference type="InterPro" id="IPR004473">
    <property type="entry name" value="Restrct_endonuc_typeI_HsdR"/>
</dbReference>
<dbReference type="InterPro" id="IPR055180">
    <property type="entry name" value="HsdR_RecA-like_helicase_dom_2"/>
</dbReference>
<dbReference type="PROSITE" id="PS51192">
    <property type="entry name" value="HELICASE_ATP_BIND_1"/>
    <property type="match status" value="1"/>
</dbReference>
<dbReference type="EC" id="3.1.21.3" evidence="10"/>
<dbReference type="GO" id="GO:0003677">
    <property type="term" value="F:DNA binding"/>
    <property type="evidence" value="ECO:0007669"/>
    <property type="project" value="UniProtKB-KW"/>
</dbReference>
<comment type="function">
    <text evidence="10">Subunit R is required for both nuclease and ATPase activities, but not for modification.</text>
</comment>
<name>A0A2N7TU49_9GAMM</name>
<keyword evidence="13" id="KW-1185">Reference proteome</keyword>
<keyword evidence="4 10" id="KW-0547">Nucleotide-binding</keyword>
<dbReference type="SMART" id="SM00487">
    <property type="entry name" value="DEXDc"/>
    <property type="match status" value="1"/>
</dbReference>
<keyword evidence="8 10" id="KW-0067">ATP-binding</keyword>
<evidence type="ECO:0000256" key="9">
    <source>
        <dbReference type="ARBA" id="ARBA00023125"/>
    </source>
</evidence>
<organism evidence="12 13">
    <name type="scientific">Halomonas heilongjiangensis</name>
    <dbReference type="NCBI Taxonomy" id="1387883"/>
    <lineage>
        <taxon>Bacteria</taxon>
        <taxon>Pseudomonadati</taxon>
        <taxon>Pseudomonadota</taxon>
        <taxon>Gammaproteobacteria</taxon>
        <taxon>Oceanospirillales</taxon>
        <taxon>Halomonadaceae</taxon>
        <taxon>Halomonas</taxon>
    </lineage>
</organism>
<comment type="subunit">
    <text evidence="10">The type I restriction/modification system is composed of three polypeptides R, M and S.</text>
</comment>
<dbReference type="SUPFAM" id="SSF52540">
    <property type="entry name" value="P-loop containing nucleoside triphosphate hydrolases"/>
    <property type="match status" value="2"/>
</dbReference>
<reference evidence="12 13" key="1">
    <citation type="submission" date="2018-01" db="EMBL/GenBank/DDBJ databases">
        <title>Halomonas endophytica sp. nov., isolated from storage liquid in the stems of Populus euphratica.</title>
        <authorList>
            <person name="Chen C."/>
        </authorList>
    </citation>
    <scope>NUCLEOTIDE SEQUENCE [LARGE SCALE GENOMIC DNA]</scope>
    <source>
        <strain evidence="12 13">DSM 26881</strain>
    </source>
</reference>